<name>A0A917H0W9_9BACT</name>
<dbReference type="Pfam" id="PF10604">
    <property type="entry name" value="Polyketide_cyc2"/>
    <property type="match status" value="1"/>
</dbReference>
<reference evidence="1" key="2">
    <citation type="submission" date="2020-09" db="EMBL/GenBank/DDBJ databases">
        <authorList>
            <person name="Sun Q."/>
            <person name="Zhou Y."/>
        </authorList>
    </citation>
    <scope>NUCLEOTIDE SEQUENCE</scope>
    <source>
        <strain evidence="1">CGMCC 1.12997</strain>
    </source>
</reference>
<evidence type="ECO:0000313" key="2">
    <source>
        <dbReference type="Proteomes" id="UP000647241"/>
    </source>
</evidence>
<comment type="caution">
    <text evidence="1">The sequence shown here is derived from an EMBL/GenBank/DDBJ whole genome shotgun (WGS) entry which is preliminary data.</text>
</comment>
<sequence>MASIRREIFTRACPKDVWAAIRDVGALHTRLVPGFVVDTQLEPGARIVTFGNGLVVKELIVDLDEEARRLAWSAVGGQLSHHNASVQVFADGEGSRIVWIADLLPNELAEGIRGMIEQGSVIMKETLDRQADRS</sequence>
<accession>A0A917H0W9</accession>
<dbReference type="Gene3D" id="3.30.530.20">
    <property type="match status" value="1"/>
</dbReference>
<dbReference type="Proteomes" id="UP000647241">
    <property type="component" value="Unassembled WGS sequence"/>
</dbReference>
<dbReference type="AlphaFoldDB" id="A0A917H0W9"/>
<reference evidence="1" key="1">
    <citation type="journal article" date="2014" name="Int. J. Syst. Evol. Microbiol.">
        <title>Complete genome sequence of Corynebacterium casei LMG S-19264T (=DSM 44701T), isolated from a smear-ripened cheese.</title>
        <authorList>
            <consortium name="US DOE Joint Genome Institute (JGI-PGF)"/>
            <person name="Walter F."/>
            <person name="Albersmeier A."/>
            <person name="Kalinowski J."/>
            <person name="Ruckert C."/>
        </authorList>
    </citation>
    <scope>NUCLEOTIDE SEQUENCE</scope>
    <source>
        <strain evidence="1">CGMCC 1.12997</strain>
    </source>
</reference>
<protein>
    <recommendedName>
        <fullName evidence="3">Polyketide cyclase/dehydrase/lipid transport protein</fullName>
    </recommendedName>
</protein>
<dbReference type="InterPro" id="IPR023393">
    <property type="entry name" value="START-like_dom_sf"/>
</dbReference>
<evidence type="ECO:0000313" key="1">
    <source>
        <dbReference type="EMBL" id="GGG63298.1"/>
    </source>
</evidence>
<dbReference type="EMBL" id="BMGT01000001">
    <property type="protein sequence ID" value="GGG63298.1"/>
    <property type="molecule type" value="Genomic_DNA"/>
</dbReference>
<evidence type="ECO:0008006" key="3">
    <source>
        <dbReference type="Google" id="ProtNLM"/>
    </source>
</evidence>
<dbReference type="SUPFAM" id="SSF55961">
    <property type="entry name" value="Bet v1-like"/>
    <property type="match status" value="1"/>
</dbReference>
<gene>
    <name evidence="1" type="ORF">GCM10011585_01010</name>
</gene>
<keyword evidence="2" id="KW-1185">Reference proteome</keyword>
<organism evidence="1 2">
    <name type="scientific">Edaphobacter dinghuensis</name>
    <dbReference type="NCBI Taxonomy" id="1560005"/>
    <lineage>
        <taxon>Bacteria</taxon>
        <taxon>Pseudomonadati</taxon>
        <taxon>Acidobacteriota</taxon>
        <taxon>Terriglobia</taxon>
        <taxon>Terriglobales</taxon>
        <taxon>Acidobacteriaceae</taxon>
        <taxon>Edaphobacter</taxon>
    </lineage>
</organism>
<dbReference type="CDD" id="cd07821">
    <property type="entry name" value="PYR_PYL_RCAR_like"/>
    <property type="match status" value="1"/>
</dbReference>
<proteinExistence type="predicted"/>
<dbReference type="InterPro" id="IPR019587">
    <property type="entry name" value="Polyketide_cyclase/dehydratase"/>
</dbReference>
<dbReference type="RefSeq" id="WP_188552226.1">
    <property type="nucleotide sequence ID" value="NZ_BMGT01000001.1"/>
</dbReference>